<comment type="caution">
    <text evidence="3">The sequence shown here is derived from an EMBL/GenBank/DDBJ whole genome shotgun (WGS) entry which is preliminary data.</text>
</comment>
<proteinExistence type="predicted"/>
<dbReference type="GO" id="GO:0005544">
    <property type="term" value="F:calcium-dependent phospholipid binding"/>
    <property type="evidence" value="ECO:0007669"/>
    <property type="project" value="InterPro"/>
</dbReference>
<dbReference type="InterPro" id="IPR056430">
    <property type="entry name" value="C2CD5_YbjQ-like_dom"/>
</dbReference>
<dbReference type="GO" id="GO:0090314">
    <property type="term" value="P:positive regulation of protein targeting to membrane"/>
    <property type="evidence" value="ECO:0007669"/>
    <property type="project" value="TreeGrafter"/>
</dbReference>
<dbReference type="GO" id="GO:0031340">
    <property type="term" value="P:positive regulation of vesicle fusion"/>
    <property type="evidence" value="ECO:0007669"/>
    <property type="project" value="TreeGrafter"/>
</dbReference>
<dbReference type="InterPro" id="IPR057815">
    <property type="entry name" value="C2CD5_C"/>
</dbReference>
<evidence type="ECO:0000259" key="2">
    <source>
        <dbReference type="PROSITE" id="PS50004"/>
    </source>
</evidence>
<evidence type="ECO:0000256" key="1">
    <source>
        <dbReference type="SAM" id="MobiDB-lite"/>
    </source>
</evidence>
<dbReference type="InterPro" id="IPR037785">
    <property type="entry name" value="C2_C2CD5"/>
</dbReference>
<dbReference type="Proteomes" id="UP001174909">
    <property type="component" value="Unassembled WGS sequence"/>
</dbReference>
<dbReference type="InterPro" id="IPR038983">
    <property type="entry name" value="C2CD5"/>
</dbReference>
<organism evidence="3 4">
    <name type="scientific">Geodia barretti</name>
    <name type="common">Barrett's horny sponge</name>
    <dbReference type="NCBI Taxonomy" id="519541"/>
    <lineage>
        <taxon>Eukaryota</taxon>
        <taxon>Metazoa</taxon>
        <taxon>Porifera</taxon>
        <taxon>Demospongiae</taxon>
        <taxon>Heteroscleromorpha</taxon>
        <taxon>Tetractinellida</taxon>
        <taxon>Astrophorina</taxon>
        <taxon>Geodiidae</taxon>
        <taxon>Geodia</taxon>
    </lineage>
</organism>
<keyword evidence="4" id="KW-1185">Reference proteome</keyword>
<dbReference type="GO" id="GO:0065002">
    <property type="term" value="P:intracellular protein transmembrane transport"/>
    <property type="evidence" value="ECO:0007669"/>
    <property type="project" value="TreeGrafter"/>
</dbReference>
<accession>A0AA35R3S7</accession>
<dbReference type="PANTHER" id="PTHR37412">
    <property type="entry name" value="C2 DOMAIN-CONTAINING PROTEIN 5"/>
    <property type="match status" value="1"/>
</dbReference>
<feature type="region of interest" description="Disordered" evidence="1">
    <location>
        <begin position="444"/>
        <end position="483"/>
    </location>
</feature>
<sequence length="941" mass="103456">MPGTVHVKVVKARDLPVMDKRSELTDAFVEIKMANGWNKTEVCPKTLNPKWNSQWYKFNVTDEELQDEPLQLKVMDHDIYSAHDAIGRVYIVLNPLVESGSTHSSLEGWFPIFDTLHGVRGELYVEVKLDMIQDQQRFKQSSFGVQFYSCTGEPEGMAIHCLHGFVEELVVNDDPEYQWIDRLRTPRSSNEARQRLFTRLSGELRRRIGARALEVEANAILGYKQSFDIEGESGLVVRGIGTCVSLIPKLLNVQVPIPVCFPATLDGVRPTSTHADTLLSDDGALFEPLTSPQHSHTVLPPHISPSHIDGLPPSPSKTSGVRVIDPILATSSGSGAAVLMSTPPPSMKNITAPSEYPFYTISTLPDGVLTHIGGLVTARSVKLLDKINNPDDPETRDAWWTEVRDEMRSHLRVLGCSVIIGYSESTSICDSLCVFSATGTAVTVTETSRKPPTSPGSETELKGDTEIEGQNTSQTESPARSPTNRLGCSLCHLPYSTNKLPVDIKATFCRICRSRQVPSLILSTSGLPTGMPISGRGCLVQARVCVAKRKMKGEENAYKVSKELPFLEYEIHSRLLNKVYVHGMNAVFGVKIQVSVGDTVITGLATGTAVYLEALPPPPQLTFHSKEGNEKASAATSSIQVTVDQALKLNRKIYGLLQAPVEVQVAETGNSFVSVAEDTPTDPDLTTGKKDVFLVDLSNLKIDGGNIHTVVERPLPEEYLICNLSSIPGTTASTPLEGKMVTIVKKYVFQEQRGDVDRQFSELLLLLIQTLCFKVRTLRPCTLTELQFDVDLPEEDEIQVSVTAVVARSHHKPSNITNVGQNRSSDEFIFDMDEGQEVHHTRLSVPDLKSSPLGGGKIVLMTPSPFITGWTVQKYLGRINVFLIRESTSIRESGGIGIFLDLFLLEANSIVRANVKAVGGNAILNYQLNKCVLIDHHYKNQ</sequence>
<dbReference type="GO" id="GO:0010828">
    <property type="term" value="P:positive regulation of D-glucose transmembrane transport"/>
    <property type="evidence" value="ECO:0007669"/>
    <property type="project" value="TreeGrafter"/>
</dbReference>
<feature type="compositionally biased region" description="Polar residues" evidence="1">
    <location>
        <begin position="468"/>
        <end position="483"/>
    </location>
</feature>
<dbReference type="Pfam" id="PF00168">
    <property type="entry name" value="C2"/>
    <property type="match status" value="1"/>
</dbReference>
<dbReference type="InterPro" id="IPR056431">
    <property type="entry name" value="C2CD5_YbjQ-rel_dom"/>
</dbReference>
<dbReference type="EMBL" id="CASHTH010000450">
    <property type="protein sequence ID" value="CAI8001725.1"/>
    <property type="molecule type" value="Genomic_DNA"/>
</dbReference>
<dbReference type="GO" id="GO:0072659">
    <property type="term" value="P:protein localization to plasma membrane"/>
    <property type="evidence" value="ECO:0007669"/>
    <property type="project" value="TreeGrafter"/>
</dbReference>
<dbReference type="AlphaFoldDB" id="A0AA35R3S7"/>
<dbReference type="InterPro" id="IPR000008">
    <property type="entry name" value="C2_dom"/>
</dbReference>
<dbReference type="Pfam" id="PF23025">
    <property type="entry name" value="YbjQ_2"/>
    <property type="match status" value="3"/>
</dbReference>
<dbReference type="PANTHER" id="PTHR37412:SF2">
    <property type="entry name" value="C2 DOMAIN-CONTAINING PROTEIN 5"/>
    <property type="match status" value="1"/>
</dbReference>
<dbReference type="Pfam" id="PF23128">
    <property type="entry name" value="YbjQ_4"/>
    <property type="match status" value="1"/>
</dbReference>
<feature type="domain" description="C2" evidence="2">
    <location>
        <begin position="1"/>
        <end position="110"/>
    </location>
</feature>
<dbReference type="GO" id="GO:0005886">
    <property type="term" value="C:plasma membrane"/>
    <property type="evidence" value="ECO:0007669"/>
    <property type="project" value="TreeGrafter"/>
</dbReference>
<protein>
    <submittedName>
        <fullName evidence="3">C2 domain-containing protein 5</fullName>
    </submittedName>
</protein>
<dbReference type="PROSITE" id="PS50004">
    <property type="entry name" value="C2"/>
    <property type="match status" value="1"/>
</dbReference>
<name>A0AA35R3S7_GEOBA</name>
<dbReference type="GO" id="GO:0005509">
    <property type="term" value="F:calcium ion binding"/>
    <property type="evidence" value="ECO:0007669"/>
    <property type="project" value="TreeGrafter"/>
</dbReference>
<dbReference type="SUPFAM" id="SSF49562">
    <property type="entry name" value="C2 domain (Calcium/lipid-binding domain, CaLB)"/>
    <property type="match status" value="1"/>
</dbReference>
<gene>
    <name evidence="3" type="ORF">GBAR_LOCUS3253</name>
</gene>
<evidence type="ECO:0000313" key="4">
    <source>
        <dbReference type="Proteomes" id="UP001174909"/>
    </source>
</evidence>
<dbReference type="CDD" id="cd08688">
    <property type="entry name" value="C2_KIAA0528-like"/>
    <property type="match status" value="1"/>
</dbReference>
<dbReference type="Gene3D" id="2.60.40.150">
    <property type="entry name" value="C2 domain"/>
    <property type="match status" value="1"/>
</dbReference>
<evidence type="ECO:0000313" key="3">
    <source>
        <dbReference type="EMBL" id="CAI8001725.1"/>
    </source>
</evidence>
<dbReference type="Pfam" id="PF23028">
    <property type="entry name" value="YbjQ_3"/>
    <property type="match status" value="1"/>
</dbReference>
<dbReference type="SMART" id="SM00239">
    <property type="entry name" value="C2"/>
    <property type="match status" value="1"/>
</dbReference>
<reference evidence="3" key="1">
    <citation type="submission" date="2023-03" db="EMBL/GenBank/DDBJ databases">
        <authorList>
            <person name="Steffen K."/>
            <person name="Cardenas P."/>
        </authorList>
    </citation>
    <scope>NUCLEOTIDE SEQUENCE</scope>
</reference>
<feature type="non-terminal residue" evidence="3">
    <location>
        <position position="1"/>
    </location>
</feature>
<dbReference type="InterPro" id="IPR035892">
    <property type="entry name" value="C2_domain_sf"/>
</dbReference>